<name>A0A9W4XT58_9PLEO</name>
<feature type="chain" id="PRO_5040722934" description="Amine oxidase domain-containing protein" evidence="1">
    <location>
        <begin position="21"/>
        <end position="676"/>
    </location>
</feature>
<protein>
    <recommendedName>
        <fullName evidence="2">Amine oxidase domain-containing protein</fullName>
    </recommendedName>
</protein>
<keyword evidence="1" id="KW-0732">Signal</keyword>
<dbReference type="SUPFAM" id="SSF54373">
    <property type="entry name" value="FAD-linked reductases, C-terminal domain"/>
    <property type="match status" value="1"/>
</dbReference>
<dbReference type="Gene3D" id="3.90.660.10">
    <property type="match status" value="1"/>
</dbReference>
<evidence type="ECO:0000259" key="2">
    <source>
        <dbReference type="Pfam" id="PF01593"/>
    </source>
</evidence>
<dbReference type="OrthoDB" id="7777654at2759"/>
<dbReference type="GO" id="GO:0009063">
    <property type="term" value="P:amino acid catabolic process"/>
    <property type="evidence" value="ECO:0007669"/>
    <property type="project" value="TreeGrafter"/>
</dbReference>
<dbReference type="GO" id="GO:0001716">
    <property type="term" value="F:L-amino-acid oxidase activity"/>
    <property type="evidence" value="ECO:0007669"/>
    <property type="project" value="TreeGrafter"/>
</dbReference>
<dbReference type="InterPro" id="IPR050281">
    <property type="entry name" value="Flavin_monoamine_oxidase"/>
</dbReference>
<dbReference type="InterPro" id="IPR002937">
    <property type="entry name" value="Amino_oxidase"/>
</dbReference>
<dbReference type="AlphaFoldDB" id="A0A9W4XT58"/>
<dbReference type="PANTHER" id="PTHR10742">
    <property type="entry name" value="FLAVIN MONOAMINE OXIDASE"/>
    <property type="match status" value="1"/>
</dbReference>
<gene>
    <name evidence="3" type="ORF">PDIGIT_LOCUS4930</name>
</gene>
<reference evidence="3" key="1">
    <citation type="submission" date="2023-01" db="EMBL/GenBank/DDBJ databases">
        <authorList>
            <person name="Van Ghelder C."/>
            <person name="Rancurel C."/>
        </authorList>
    </citation>
    <scope>NUCLEOTIDE SEQUENCE</scope>
    <source>
        <strain evidence="3">CNCM I-4278</strain>
    </source>
</reference>
<accession>A0A9W4XT58</accession>
<dbReference type="Pfam" id="PF01593">
    <property type="entry name" value="Amino_oxidase"/>
    <property type="match status" value="1"/>
</dbReference>
<dbReference type="Proteomes" id="UP001152607">
    <property type="component" value="Unassembled WGS sequence"/>
</dbReference>
<organism evidence="3 4">
    <name type="scientific">Periconia digitata</name>
    <dbReference type="NCBI Taxonomy" id="1303443"/>
    <lineage>
        <taxon>Eukaryota</taxon>
        <taxon>Fungi</taxon>
        <taxon>Dikarya</taxon>
        <taxon>Ascomycota</taxon>
        <taxon>Pezizomycotina</taxon>
        <taxon>Dothideomycetes</taxon>
        <taxon>Pleosporomycetidae</taxon>
        <taxon>Pleosporales</taxon>
        <taxon>Massarineae</taxon>
        <taxon>Periconiaceae</taxon>
        <taxon>Periconia</taxon>
    </lineage>
</organism>
<dbReference type="PANTHER" id="PTHR10742:SF382">
    <property type="entry name" value="AMINE OXIDASE DOMAIN-CONTAINING PROTEIN"/>
    <property type="match status" value="1"/>
</dbReference>
<proteinExistence type="predicted"/>
<dbReference type="InterPro" id="IPR036188">
    <property type="entry name" value="FAD/NAD-bd_sf"/>
</dbReference>
<evidence type="ECO:0000256" key="1">
    <source>
        <dbReference type="SAM" id="SignalP"/>
    </source>
</evidence>
<comment type="caution">
    <text evidence="3">The sequence shown here is derived from an EMBL/GenBank/DDBJ whole genome shotgun (WGS) entry which is preliminary data.</text>
</comment>
<feature type="signal peptide" evidence="1">
    <location>
        <begin position="1"/>
        <end position="20"/>
    </location>
</feature>
<dbReference type="Gene3D" id="1.20.1440.240">
    <property type="match status" value="1"/>
</dbReference>
<sequence length="676" mass="74776">MKTIITAASAALSLTHGVSSSPVATHSNVISFKPSEVTSDSVHNIYVSYNDEFEGPLRVVYGSCDMSAQYEMHHEVGSTFLRRSSRPERFVWVVPEDTSHAGCLHAYSGSSLIGRSAPITVKRNIRKREDISQVADAMGPWFDGVAYMQSKTNNDSFVTKEKSKKIAIVGGGMSGLLTSLLLDSVGIHNWHITESSQRIGGRIRTKYLNGTTPDQYQYQEMGPMRFPVSVKYPDTNETLDIQDHKMVFQLGDTLNKLNGNKSSVEVKFINWIQSSPNTPANSNGYRLPNGRIPSTAQIAANSSLRNPAAKPADPEAAELASEEMEDFIGFTPDVSRSVATNIYKAHKEAVEKGIFQWSEAAYIKYALNMSADTADFVGGSGDNSPLWYYDSVYFAATTWKTIDKGLESLPRAFYPLVKDRLTLGRKVDGLVHNADTGKISITWREDPLAMEPESEEYDYAVVAAPFSKVRLWNLPKYSSLLSRAISSMNYQQSCKVALHYKTRFWEHLSPPIIGGCGSVDIAGVGSVCYPSYQINSSLPGVILASYTSGTPARSLAALSTTDHVAMMQRAMVEVHGPIAAEQWTGNYERQCWEVDEHQAGAWAAPFAGQQDLYLPAYYKTEFQTVFIGEHTSYTHAWIFSALDSAVRGTTQVLLDMGLVDEAKEVVETWMGRWIHI</sequence>
<feature type="domain" description="Amine oxidase" evidence="2">
    <location>
        <begin position="173"/>
        <end position="652"/>
    </location>
</feature>
<dbReference type="SUPFAM" id="SSF51905">
    <property type="entry name" value="FAD/NAD(P)-binding domain"/>
    <property type="match status" value="1"/>
</dbReference>
<dbReference type="EMBL" id="CAOQHR010000003">
    <property type="protein sequence ID" value="CAI6331901.1"/>
    <property type="molecule type" value="Genomic_DNA"/>
</dbReference>
<keyword evidence="4" id="KW-1185">Reference proteome</keyword>
<dbReference type="Gene3D" id="3.50.50.60">
    <property type="entry name" value="FAD/NAD(P)-binding domain"/>
    <property type="match status" value="1"/>
</dbReference>
<evidence type="ECO:0000313" key="4">
    <source>
        <dbReference type="Proteomes" id="UP001152607"/>
    </source>
</evidence>
<evidence type="ECO:0000313" key="3">
    <source>
        <dbReference type="EMBL" id="CAI6331901.1"/>
    </source>
</evidence>